<sequence length="506" mass="54522">MSITIQQNIETTFSSVFQEWDKQPTPFLREREGAYRQAWLRLNLDMKHVDVVFTGGVAQPAIRIVPEKGIIAVPLPALLTGLQAKNILGGPIEAHPSIERESLEYIMSQDFISPGAGKERILKSRDKIADLLEVTMLHLYEMASINDVRDAFEGNISEMDLKGFDDEGQYRKAEARVTRVIDKKTGRSLAEPDVAQSVIDRLHHGDAANLIVIPELVKRIQELAEMTRATEQRLAEVAAVEARPVSSTDDAIAAPVTMAPEAQVAACAVKGVTTQGAKVKNWLAQAVRTDTKPARCVAERGGPAKTRLPSMSSLRKLALTTLNTGEHVHDRSITPHPAGTLPGTPAADPRAKAEKAGRSNSPGAAQQPWDRRLERLDVGWAATAPAGDGAVGDVHQMMTPPHRDQSSVPSIRQAAAVLSWGSRPTMTTSSSLMPASESAALNARSAPAGTRASPATTPAYRVGQTARRGPLGRPDRMPDQRSASSWNNHYPCKGSTSPNLSNTAAI</sequence>
<keyword evidence="3" id="KW-1185">Reference proteome</keyword>
<reference evidence="2 3" key="1">
    <citation type="submission" date="2018-07" db="EMBL/GenBank/DDBJ databases">
        <title>Halomonas rutogse sp. nov., isolated from Lake TangqianCo on Tibetan Plateau.</title>
        <authorList>
            <person name="Lu H."/>
            <person name="Xing P."/>
            <person name="Wu Q."/>
        </authorList>
    </citation>
    <scope>NUCLEOTIDE SEQUENCE [LARGE SCALE GENOMIC DNA]</scope>
    <source>
        <strain evidence="2 3">TQ8S</strain>
    </source>
</reference>
<feature type="compositionally biased region" description="Polar residues" evidence="1">
    <location>
        <begin position="481"/>
        <end position="506"/>
    </location>
</feature>
<accession>A0A368UAW9</accession>
<feature type="region of interest" description="Disordered" evidence="1">
    <location>
        <begin position="325"/>
        <end position="370"/>
    </location>
</feature>
<gene>
    <name evidence="2" type="ORF">DU506_01220</name>
</gene>
<dbReference type="AlphaFoldDB" id="A0A368UAW9"/>
<dbReference type="Proteomes" id="UP000253204">
    <property type="component" value="Unassembled WGS sequence"/>
</dbReference>
<protein>
    <submittedName>
        <fullName evidence="2">Uncharacterized protein</fullName>
    </submittedName>
</protein>
<evidence type="ECO:0000313" key="2">
    <source>
        <dbReference type="EMBL" id="RCV93806.1"/>
    </source>
</evidence>
<dbReference type="RefSeq" id="WP_114485134.1">
    <property type="nucleotide sequence ID" value="NZ_CBCSHM010000001.1"/>
</dbReference>
<feature type="region of interest" description="Disordered" evidence="1">
    <location>
        <begin position="445"/>
        <end position="506"/>
    </location>
</feature>
<evidence type="ECO:0000256" key="1">
    <source>
        <dbReference type="SAM" id="MobiDB-lite"/>
    </source>
</evidence>
<proteinExistence type="predicted"/>
<organism evidence="2 3">
    <name type="scientific">Vreelandella rituensis</name>
    <dbReference type="NCBI Taxonomy" id="2282306"/>
    <lineage>
        <taxon>Bacteria</taxon>
        <taxon>Pseudomonadati</taxon>
        <taxon>Pseudomonadota</taxon>
        <taxon>Gammaproteobacteria</taxon>
        <taxon>Oceanospirillales</taxon>
        <taxon>Halomonadaceae</taxon>
        <taxon>Vreelandella</taxon>
    </lineage>
</organism>
<comment type="caution">
    <text evidence="2">The sequence shown here is derived from an EMBL/GenBank/DDBJ whole genome shotgun (WGS) entry which is preliminary data.</text>
</comment>
<evidence type="ECO:0000313" key="3">
    <source>
        <dbReference type="Proteomes" id="UP000253204"/>
    </source>
</evidence>
<name>A0A368UAW9_9GAMM</name>
<dbReference type="EMBL" id="QPIJ01000001">
    <property type="protein sequence ID" value="RCV93806.1"/>
    <property type="molecule type" value="Genomic_DNA"/>
</dbReference>